<proteinExistence type="predicted"/>
<dbReference type="GO" id="GO:0032465">
    <property type="term" value="P:regulation of cytokinesis"/>
    <property type="evidence" value="ECO:0007669"/>
    <property type="project" value="TreeGrafter"/>
</dbReference>
<organism evidence="3 4">
    <name type="scientific">Paramuricea clavata</name>
    <name type="common">Red gorgonian</name>
    <name type="synonym">Violescent sea-whip</name>
    <dbReference type="NCBI Taxonomy" id="317549"/>
    <lineage>
        <taxon>Eukaryota</taxon>
        <taxon>Metazoa</taxon>
        <taxon>Cnidaria</taxon>
        <taxon>Anthozoa</taxon>
        <taxon>Octocorallia</taxon>
        <taxon>Malacalcyonacea</taxon>
        <taxon>Plexauridae</taxon>
        <taxon>Paramuricea</taxon>
    </lineage>
</organism>
<dbReference type="GO" id="GO:0000281">
    <property type="term" value="P:mitotic cytokinesis"/>
    <property type="evidence" value="ECO:0007669"/>
    <property type="project" value="InterPro"/>
</dbReference>
<feature type="compositionally biased region" description="Basic and acidic residues" evidence="1">
    <location>
        <begin position="457"/>
        <end position="470"/>
    </location>
</feature>
<dbReference type="InterPro" id="IPR006869">
    <property type="entry name" value="DUF547"/>
</dbReference>
<accession>A0A6S7IYG6</accession>
<feature type="compositionally biased region" description="Basic and acidic residues" evidence="1">
    <location>
        <begin position="283"/>
        <end position="292"/>
    </location>
</feature>
<keyword evidence="4" id="KW-1185">Reference proteome</keyword>
<dbReference type="PANTHER" id="PTHR46591:SF1">
    <property type="entry name" value="ZINC FINGER FYVE DOMAIN-CONTAINING PROTEIN 26"/>
    <property type="match status" value="1"/>
</dbReference>
<dbReference type="GO" id="GO:0005765">
    <property type="term" value="C:lysosomal membrane"/>
    <property type="evidence" value="ECO:0007669"/>
    <property type="project" value="TreeGrafter"/>
</dbReference>
<dbReference type="GO" id="GO:0005813">
    <property type="term" value="C:centrosome"/>
    <property type="evidence" value="ECO:0007669"/>
    <property type="project" value="TreeGrafter"/>
</dbReference>
<dbReference type="PANTHER" id="PTHR46591">
    <property type="entry name" value="ZINC FINGER FYVE DOMAIN-CONTAINING PROTEIN 26"/>
    <property type="match status" value="1"/>
</dbReference>
<dbReference type="GO" id="GO:0000724">
    <property type="term" value="P:double-strand break repair via homologous recombination"/>
    <property type="evidence" value="ECO:0007669"/>
    <property type="project" value="InterPro"/>
</dbReference>
<dbReference type="InterPro" id="IPR028730">
    <property type="entry name" value="ZFYVE26"/>
</dbReference>
<dbReference type="Pfam" id="PF04784">
    <property type="entry name" value="DUF547"/>
    <property type="match status" value="1"/>
</dbReference>
<reference evidence="3" key="1">
    <citation type="submission" date="2020-04" db="EMBL/GenBank/DDBJ databases">
        <authorList>
            <person name="Alioto T."/>
            <person name="Alioto T."/>
            <person name="Gomez Garrido J."/>
        </authorList>
    </citation>
    <scope>NUCLEOTIDE SEQUENCE</scope>
    <source>
        <strain evidence="3">A484AB</strain>
    </source>
</reference>
<feature type="region of interest" description="Disordered" evidence="1">
    <location>
        <begin position="242"/>
        <end position="292"/>
    </location>
</feature>
<feature type="domain" description="DUF547" evidence="2">
    <location>
        <begin position="983"/>
        <end position="1140"/>
    </location>
</feature>
<feature type="region of interest" description="Disordered" evidence="1">
    <location>
        <begin position="553"/>
        <end position="573"/>
    </location>
</feature>
<dbReference type="Proteomes" id="UP001152795">
    <property type="component" value="Unassembled WGS sequence"/>
</dbReference>
<evidence type="ECO:0000259" key="2">
    <source>
        <dbReference type="Pfam" id="PF04784"/>
    </source>
</evidence>
<evidence type="ECO:0000313" key="4">
    <source>
        <dbReference type="Proteomes" id="UP001152795"/>
    </source>
</evidence>
<feature type="region of interest" description="Disordered" evidence="1">
    <location>
        <begin position="443"/>
        <end position="480"/>
    </location>
</feature>
<gene>
    <name evidence="3" type="ORF">PACLA_8A029994</name>
</gene>
<name>A0A6S7IYG6_PARCT</name>
<dbReference type="GO" id="GO:0032266">
    <property type="term" value="F:phosphatidylinositol-3-phosphate binding"/>
    <property type="evidence" value="ECO:0007669"/>
    <property type="project" value="InterPro"/>
</dbReference>
<dbReference type="GO" id="GO:0030496">
    <property type="term" value="C:midbody"/>
    <property type="evidence" value="ECO:0007669"/>
    <property type="project" value="TreeGrafter"/>
</dbReference>
<dbReference type="OrthoDB" id="1936617at2759"/>
<evidence type="ECO:0000256" key="1">
    <source>
        <dbReference type="SAM" id="MobiDB-lite"/>
    </source>
</evidence>
<feature type="non-terminal residue" evidence="3">
    <location>
        <position position="1332"/>
    </location>
</feature>
<comment type="caution">
    <text evidence="3">The sequence shown here is derived from an EMBL/GenBank/DDBJ whole genome shotgun (WGS) entry which is preliminary data.</text>
</comment>
<dbReference type="EMBL" id="CACRXK020006791">
    <property type="protein sequence ID" value="CAB4010461.1"/>
    <property type="molecule type" value="Genomic_DNA"/>
</dbReference>
<protein>
    <recommendedName>
        <fullName evidence="2">DUF547 domain-containing protein</fullName>
    </recommendedName>
</protein>
<sequence>MVELYHAKYRSYPFFFFIKIVKTVKNLKDKGRTNVSMLLYGYGDGGGGPTPLLAANESSSTEEHQKVYEMFQNLDSHSVLHVLHQSTNLSQLPENEVLEMLQTRPVFSSESSLESQVEVPTDINLGISSDSEAKIQRDIALYHGFCALRGFLETILTGYGDNSGNDVTTKIQESRCHVNSIYPITFRVEILENIFSLLFVSSEHLLDEVSAAYETDDLETLDSRSLRSSRTASFESFLSVDSRSTSPWKPLKASDQSASRPISPEPLSRFDGERSKQSPSMDTDPKITKDSADFRQSDLLKVEAASPEGNSRRSVCARELNFDDVNVEQGALHDVFPLQLGGSKEKLLDGDERSVKGLLVNRTMVCQFLEVLRECLNEVVRLKTESSEHGKIHADWMKTSVSLATLDQRISRLGQYINEAQWRYQLVSTCCDVEDLEDDAIDDQSSFFSDDSDLDLDIGKGEEGKREENVSKSTRRRRDASNEGEFVKHLKISQDAGIPRLLSSPSSLIYMCMKKDSYAQAKHIIKLFNIEDDESSKAVHFAEEYEKSFQKLTQAEKSKTKERASSKTPEKKGRLSVLKNVASVAAAGVAATSTTSMVEELLLSASTDLSSSGFTLTEPSHAHFLHALVCFDFMCTGQITKLSCKNFLEMAKTKMEIAMDIEPLTPYTLQRVAEMLANLESLLNDIDASSAIDSRFSDIKPLNAKSVKNDQDLQTHQDNAFTKLETTIDDGDTVIKSITEISTTELPAVLKFKKMEHKTAVRVAMVDFHNAFDCERDGRLLIVGGGQWLAKHRLDYIQSLYNHVNMLSKWELYWKLSSKERSNLHEGSQQSVALKATNPFVVLTQGFDDIAGKPLFERNVPPRKMESMCRKMNINLIRIIVHNCCPVVPAFGPSRRQDSLLSSSSKIVLNASRDHVMTMVDDPIKFSEMLVTKIKELLKVMKDPESDMVNVQSLSVLSTSPSYVLLLKEVHKLFWIELDVLGSDEDKMCFFTNILNILLSHAAITEIATCSSTKGTRGLSSEDHSSGNKSWEDCLPRLDFSYCRTSYLKKYGYIIGKLGFVSAFDLWFTILRAGLPFPSSVQNIPSYSQMTYRYQQYQPKTSDLRLTFVICDGTISSPEMQALKQENFHTQLDNAISDYLSRNSEIIEEEKIYLPELLKWYKNDFLSTLSDLSAETNNFNGGENWVELLLGISPYLRGEHFKNFDDIATQLNVAFTPHCWEFGFRFPTTETTIQRETSSKSDIPNAPKYTLTQALSSYLIARSPLVASLANLSCSQDSNLAPQGSQKEAEFSLLTTSLANPGTRSLEVTSPFEFAMNQAVKFPVLQRHITSA</sequence>
<evidence type="ECO:0000313" key="3">
    <source>
        <dbReference type="EMBL" id="CAB4010461.1"/>
    </source>
</evidence>